<feature type="transmembrane region" description="Helical" evidence="9">
    <location>
        <begin position="59"/>
        <end position="77"/>
    </location>
</feature>
<organism evidence="12 13">
    <name type="scientific">Proteiniborus ethanoligenes</name>
    <dbReference type="NCBI Taxonomy" id="415015"/>
    <lineage>
        <taxon>Bacteria</taxon>
        <taxon>Bacillati</taxon>
        <taxon>Bacillota</taxon>
        <taxon>Clostridia</taxon>
        <taxon>Eubacteriales</taxon>
        <taxon>Proteiniborus</taxon>
    </lineage>
</organism>
<keyword evidence="8 9" id="KW-0472">Membrane</keyword>
<dbReference type="InterPro" id="IPR003439">
    <property type="entry name" value="ABC_transporter-like_ATP-bd"/>
</dbReference>
<dbReference type="RefSeq" id="WP_091726646.1">
    <property type="nucleotide sequence ID" value="NZ_FNQE01000003.1"/>
</dbReference>
<evidence type="ECO:0000313" key="12">
    <source>
        <dbReference type="EMBL" id="SDY61381.1"/>
    </source>
</evidence>
<feature type="transmembrane region" description="Helical" evidence="9">
    <location>
        <begin position="282"/>
        <end position="301"/>
    </location>
</feature>
<evidence type="ECO:0000256" key="5">
    <source>
        <dbReference type="ARBA" id="ARBA00022741"/>
    </source>
</evidence>
<keyword evidence="7 9" id="KW-1133">Transmembrane helix</keyword>
<keyword evidence="13" id="KW-1185">Reference proteome</keyword>
<evidence type="ECO:0000259" key="10">
    <source>
        <dbReference type="PROSITE" id="PS50893"/>
    </source>
</evidence>
<dbReference type="Pfam" id="PF00005">
    <property type="entry name" value="ABC_tran"/>
    <property type="match status" value="1"/>
</dbReference>
<keyword evidence="4 9" id="KW-0812">Transmembrane</keyword>
<dbReference type="EMBL" id="FNQE01000003">
    <property type="protein sequence ID" value="SDY61381.1"/>
    <property type="molecule type" value="Genomic_DNA"/>
</dbReference>
<feature type="domain" description="ABC transporter" evidence="10">
    <location>
        <begin position="337"/>
        <end position="573"/>
    </location>
</feature>
<dbReference type="Proteomes" id="UP000198625">
    <property type="component" value="Unassembled WGS sequence"/>
</dbReference>
<dbReference type="PROSITE" id="PS50893">
    <property type="entry name" value="ABC_TRANSPORTER_2"/>
    <property type="match status" value="1"/>
</dbReference>
<dbReference type="SUPFAM" id="SSF52540">
    <property type="entry name" value="P-loop containing nucleoside triphosphate hydrolases"/>
    <property type="match status" value="1"/>
</dbReference>
<feature type="transmembrane region" description="Helical" evidence="9">
    <location>
        <begin position="159"/>
        <end position="178"/>
    </location>
</feature>
<keyword evidence="3" id="KW-1003">Cell membrane</keyword>
<protein>
    <submittedName>
        <fullName evidence="12">ATP-binding cassette, subfamily B</fullName>
    </submittedName>
</protein>
<evidence type="ECO:0000256" key="2">
    <source>
        <dbReference type="ARBA" id="ARBA00022448"/>
    </source>
</evidence>
<dbReference type="Pfam" id="PF00664">
    <property type="entry name" value="ABC_membrane"/>
    <property type="match status" value="1"/>
</dbReference>
<feature type="transmembrane region" description="Helical" evidence="9">
    <location>
        <begin position="20"/>
        <end position="39"/>
    </location>
</feature>
<dbReference type="GO" id="GO:0015421">
    <property type="term" value="F:ABC-type oligopeptide transporter activity"/>
    <property type="evidence" value="ECO:0007669"/>
    <property type="project" value="TreeGrafter"/>
</dbReference>
<dbReference type="PROSITE" id="PS50929">
    <property type="entry name" value="ABC_TM1F"/>
    <property type="match status" value="1"/>
</dbReference>
<evidence type="ECO:0000256" key="6">
    <source>
        <dbReference type="ARBA" id="ARBA00022840"/>
    </source>
</evidence>
<keyword evidence="5" id="KW-0547">Nucleotide-binding</keyword>
<dbReference type="InterPro" id="IPR011527">
    <property type="entry name" value="ABC1_TM_dom"/>
</dbReference>
<keyword evidence="6 12" id="KW-0067">ATP-binding</keyword>
<dbReference type="InterPro" id="IPR039421">
    <property type="entry name" value="Type_1_exporter"/>
</dbReference>
<dbReference type="InterPro" id="IPR003593">
    <property type="entry name" value="AAA+_ATPase"/>
</dbReference>
<dbReference type="InterPro" id="IPR027417">
    <property type="entry name" value="P-loop_NTPase"/>
</dbReference>
<accession>A0A1H3LAH2</accession>
<dbReference type="OrthoDB" id="9762778at2"/>
<evidence type="ECO:0000313" key="13">
    <source>
        <dbReference type="Proteomes" id="UP000198625"/>
    </source>
</evidence>
<dbReference type="FunFam" id="1.20.1560.10:FF:000011">
    <property type="entry name" value="Multidrug ABC transporter ATP-binding protein"/>
    <property type="match status" value="1"/>
</dbReference>
<feature type="transmembrane region" description="Helical" evidence="9">
    <location>
        <begin position="135"/>
        <end position="153"/>
    </location>
</feature>
<keyword evidence="2" id="KW-0813">Transport</keyword>
<evidence type="ECO:0000256" key="8">
    <source>
        <dbReference type="ARBA" id="ARBA00023136"/>
    </source>
</evidence>
<name>A0A1H3LAH2_9FIRM</name>
<feature type="domain" description="ABC transmembrane type-1" evidence="11">
    <location>
        <begin position="19"/>
        <end position="303"/>
    </location>
</feature>
<dbReference type="PANTHER" id="PTHR43394">
    <property type="entry name" value="ATP-DEPENDENT PERMEASE MDL1, MITOCHONDRIAL"/>
    <property type="match status" value="1"/>
</dbReference>
<comment type="subcellular location">
    <subcellularLocation>
        <location evidence="1">Cell membrane</location>
        <topology evidence="1">Multi-pass membrane protein</topology>
    </subcellularLocation>
</comment>
<dbReference type="GO" id="GO:0005886">
    <property type="term" value="C:plasma membrane"/>
    <property type="evidence" value="ECO:0007669"/>
    <property type="project" value="UniProtKB-SubCell"/>
</dbReference>
<dbReference type="InterPro" id="IPR036640">
    <property type="entry name" value="ABC1_TM_sf"/>
</dbReference>
<feature type="transmembrane region" description="Helical" evidence="9">
    <location>
        <begin position="240"/>
        <end position="262"/>
    </location>
</feature>
<evidence type="ECO:0000256" key="1">
    <source>
        <dbReference type="ARBA" id="ARBA00004651"/>
    </source>
</evidence>
<sequence>MQNFKTLKEFFIQYKWKYALGVLWLLIVDLAQLLVPQILRTITNLLEAGELTNQDLVKYCFYMIMAGLFIGVGRYFWRIYINGTSRQLEYYLRNKLFNHLQTLSTNYFNKHKTGDLMAHATNDVNAVRMALGPGIVMLTDAFFITLSTIYAMIRTANLRLTLIALLPLPFLAFMVMKFGKMIHGRFKNVQDAFSKLTDKVQENFAGVRVIKSFVQEEKEIGKFTDSNQHNFKMNIDLIKVWGAFSPLIQFISAISFLIVIWYGGMAVINNEISLGDFIALNSYIALLVWPIMAIGWVINIFQRGIASMERLNSIFNEKPEIVDAENPLELDNINGDIEYKNVSFKYPGSSNYALKNISIKVKSGNTLAIIGRTGSGKTTLVNLLIRLYDIDEGSILVDGNDLKNISLITLRENIGYVPQESFLFSTSISENIGFSFEEEIDEERIIKASRLSELYNNVVEFPQGFNTILGERGVTLSGGQKQRTSIARAIIKYPGILILDDSLSAVDTQTEERILENLREIMKSRTTIIISHRISTIKNADEIIVLDNGEIVERGKHEVLVGLGGIYKNIYEKQLLEDKIQNLL</sequence>
<dbReference type="Gene3D" id="1.20.1560.10">
    <property type="entry name" value="ABC transporter type 1, transmembrane domain"/>
    <property type="match status" value="1"/>
</dbReference>
<evidence type="ECO:0000256" key="3">
    <source>
        <dbReference type="ARBA" id="ARBA00022475"/>
    </source>
</evidence>
<dbReference type="GO" id="GO:0005524">
    <property type="term" value="F:ATP binding"/>
    <property type="evidence" value="ECO:0007669"/>
    <property type="project" value="UniProtKB-KW"/>
</dbReference>
<dbReference type="PANTHER" id="PTHR43394:SF1">
    <property type="entry name" value="ATP-BINDING CASSETTE SUB-FAMILY B MEMBER 10, MITOCHONDRIAL"/>
    <property type="match status" value="1"/>
</dbReference>
<dbReference type="GO" id="GO:0016887">
    <property type="term" value="F:ATP hydrolysis activity"/>
    <property type="evidence" value="ECO:0007669"/>
    <property type="project" value="InterPro"/>
</dbReference>
<gene>
    <name evidence="12" type="ORF">SAMN05660462_00456</name>
</gene>
<evidence type="ECO:0000256" key="7">
    <source>
        <dbReference type="ARBA" id="ARBA00022989"/>
    </source>
</evidence>
<proteinExistence type="predicted"/>
<dbReference type="SUPFAM" id="SSF90123">
    <property type="entry name" value="ABC transporter transmembrane region"/>
    <property type="match status" value="1"/>
</dbReference>
<dbReference type="STRING" id="415015.SAMN05660462_00456"/>
<evidence type="ECO:0000259" key="11">
    <source>
        <dbReference type="PROSITE" id="PS50929"/>
    </source>
</evidence>
<dbReference type="FunFam" id="3.40.50.300:FF:000221">
    <property type="entry name" value="Multidrug ABC transporter ATP-binding protein"/>
    <property type="match status" value="1"/>
</dbReference>
<evidence type="ECO:0000256" key="9">
    <source>
        <dbReference type="SAM" id="Phobius"/>
    </source>
</evidence>
<evidence type="ECO:0000256" key="4">
    <source>
        <dbReference type="ARBA" id="ARBA00022692"/>
    </source>
</evidence>
<dbReference type="CDD" id="cd18541">
    <property type="entry name" value="ABC_6TM_TmrB_like"/>
    <property type="match status" value="1"/>
</dbReference>
<dbReference type="AlphaFoldDB" id="A0A1H3LAH2"/>
<dbReference type="SMART" id="SM00382">
    <property type="entry name" value="AAA"/>
    <property type="match status" value="1"/>
</dbReference>
<dbReference type="Gene3D" id="3.40.50.300">
    <property type="entry name" value="P-loop containing nucleotide triphosphate hydrolases"/>
    <property type="match status" value="1"/>
</dbReference>
<reference evidence="12 13" key="1">
    <citation type="submission" date="2016-10" db="EMBL/GenBank/DDBJ databases">
        <authorList>
            <person name="de Groot N.N."/>
        </authorList>
    </citation>
    <scope>NUCLEOTIDE SEQUENCE [LARGE SCALE GENOMIC DNA]</scope>
    <source>
        <strain evidence="12 13">DSM 21650</strain>
    </source>
</reference>